<dbReference type="EMBL" id="JARKIB010000239">
    <property type="protein sequence ID" value="KAJ7720507.1"/>
    <property type="molecule type" value="Genomic_DNA"/>
</dbReference>
<evidence type="ECO:0000313" key="2">
    <source>
        <dbReference type="EMBL" id="KAJ7720507.1"/>
    </source>
</evidence>
<evidence type="ECO:0000313" key="3">
    <source>
        <dbReference type="Proteomes" id="UP001215598"/>
    </source>
</evidence>
<gene>
    <name evidence="2" type="ORF">B0H16DRAFT_1738765</name>
</gene>
<dbReference type="Proteomes" id="UP001215598">
    <property type="component" value="Unassembled WGS sequence"/>
</dbReference>
<feature type="signal peptide" evidence="1">
    <location>
        <begin position="1"/>
        <end position="16"/>
    </location>
</feature>
<name>A0AAD7HIB6_9AGAR</name>
<keyword evidence="1" id="KW-0732">Signal</keyword>
<accession>A0AAD7HIB6</accession>
<proteinExistence type="predicted"/>
<evidence type="ECO:0000256" key="1">
    <source>
        <dbReference type="SAM" id="SignalP"/>
    </source>
</evidence>
<feature type="chain" id="PRO_5041916565" evidence="1">
    <location>
        <begin position="17"/>
        <end position="170"/>
    </location>
</feature>
<organism evidence="2 3">
    <name type="scientific">Mycena metata</name>
    <dbReference type="NCBI Taxonomy" id="1033252"/>
    <lineage>
        <taxon>Eukaryota</taxon>
        <taxon>Fungi</taxon>
        <taxon>Dikarya</taxon>
        <taxon>Basidiomycota</taxon>
        <taxon>Agaricomycotina</taxon>
        <taxon>Agaricomycetes</taxon>
        <taxon>Agaricomycetidae</taxon>
        <taxon>Agaricales</taxon>
        <taxon>Marasmiineae</taxon>
        <taxon>Mycenaceae</taxon>
        <taxon>Mycena</taxon>
    </lineage>
</organism>
<protein>
    <submittedName>
        <fullName evidence="2">Uncharacterized protein</fullName>
    </submittedName>
</protein>
<sequence length="170" mass="17981">MQFLWVLATFTVSAIAGLTNHTVDDSSTNINYYSNPQLVNPLECQGVECSGTVDILGLDFNQLNGNTVSIFASVPNPGVNGTGFQFFFTGTAVYIFIAIPPASIHYPTGVNAIPSIDGQVVPGGSFTVHATSVAQYAFCAFSATGLADVPHAFQLDTEGTAVIFDYAIWT</sequence>
<comment type="caution">
    <text evidence="2">The sequence shown here is derived from an EMBL/GenBank/DDBJ whole genome shotgun (WGS) entry which is preliminary data.</text>
</comment>
<keyword evidence="3" id="KW-1185">Reference proteome</keyword>
<reference evidence="2" key="1">
    <citation type="submission" date="2023-03" db="EMBL/GenBank/DDBJ databases">
        <title>Massive genome expansion in bonnet fungi (Mycena s.s.) driven by repeated elements and novel gene families across ecological guilds.</title>
        <authorList>
            <consortium name="Lawrence Berkeley National Laboratory"/>
            <person name="Harder C.B."/>
            <person name="Miyauchi S."/>
            <person name="Viragh M."/>
            <person name="Kuo A."/>
            <person name="Thoen E."/>
            <person name="Andreopoulos B."/>
            <person name="Lu D."/>
            <person name="Skrede I."/>
            <person name="Drula E."/>
            <person name="Henrissat B."/>
            <person name="Morin E."/>
            <person name="Kohler A."/>
            <person name="Barry K."/>
            <person name="LaButti K."/>
            <person name="Morin E."/>
            <person name="Salamov A."/>
            <person name="Lipzen A."/>
            <person name="Mereny Z."/>
            <person name="Hegedus B."/>
            <person name="Baldrian P."/>
            <person name="Stursova M."/>
            <person name="Weitz H."/>
            <person name="Taylor A."/>
            <person name="Grigoriev I.V."/>
            <person name="Nagy L.G."/>
            <person name="Martin F."/>
            <person name="Kauserud H."/>
        </authorList>
    </citation>
    <scope>NUCLEOTIDE SEQUENCE</scope>
    <source>
        <strain evidence="2">CBHHK182m</strain>
    </source>
</reference>
<dbReference type="AlphaFoldDB" id="A0AAD7HIB6"/>